<dbReference type="AlphaFoldDB" id="A0A6A6UY67"/>
<sequence length="166" mass="19734">MLRQCDLLLYLILYFFPRENQRIEERDLLKLLEYIWAVNEPLYRSQLQSLYDVHHHVLTTWIKEREKIHNLQYMMESTPRVQVSELTDRLLALNDLRVMRLKWRAMTINDGAKTLCAEDVLCHAFALMTETEGTETVFKEGLSRLNNNIFDFLETPQMKISLAQAN</sequence>
<proteinExistence type="predicted"/>
<keyword evidence="2" id="KW-1185">Reference proteome</keyword>
<evidence type="ECO:0000313" key="2">
    <source>
        <dbReference type="Proteomes" id="UP000799440"/>
    </source>
</evidence>
<dbReference type="OrthoDB" id="3796606at2759"/>
<organism evidence="1 2">
    <name type="scientific">Sporormia fimetaria CBS 119925</name>
    <dbReference type="NCBI Taxonomy" id="1340428"/>
    <lineage>
        <taxon>Eukaryota</taxon>
        <taxon>Fungi</taxon>
        <taxon>Dikarya</taxon>
        <taxon>Ascomycota</taxon>
        <taxon>Pezizomycotina</taxon>
        <taxon>Dothideomycetes</taxon>
        <taxon>Pleosporomycetidae</taxon>
        <taxon>Pleosporales</taxon>
        <taxon>Sporormiaceae</taxon>
        <taxon>Sporormia</taxon>
    </lineage>
</organism>
<reference evidence="1" key="1">
    <citation type="journal article" date="2020" name="Stud. Mycol.">
        <title>101 Dothideomycetes genomes: a test case for predicting lifestyles and emergence of pathogens.</title>
        <authorList>
            <person name="Haridas S."/>
            <person name="Albert R."/>
            <person name="Binder M."/>
            <person name="Bloem J."/>
            <person name="Labutti K."/>
            <person name="Salamov A."/>
            <person name="Andreopoulos B."/>
            <person name="Baker S."/>
            <person name="Barry K."/>
            <person name="Bills G."/>
            <person name="Bluhm B."/>
            <person name="Cannon C."/>
            <person name="Castanera R."/>
            <person name="Culley D."/>
            <person name="Daum C."/>
            <person name="Ezra D."/>
            <person name="Gonzalez J."/>
            <person name="Henrissat B."/>
            <person name="Kuo A."/>
            <person name="Liang C."/>
            <person name="Lipzen A."/>
            <person name="Lutzoni F."/>
            <person name="Magnuson J."/>
            <person name="Mondo S."/>
            <person name="Nolan M."/>
            <person name="Ohm R."/>
            <person name="Pangilinan J."/>
            <person name="Park H.-J."/>
            <person name="Ramirez L."/>
            <person name="Alfaro M."/>
            <person name="Sun H."/>
            <person name="Tritt A."/>
            <person name="Yoshinaga Y."/>
            <person name="Zwiers L.-H."/>
            <person name="Turgeon B."/>
            <person name="Goodwin S."/>
            <person name="Spatafora J."/>
            <person name="Crous P."/>
            <person name="Grigoriev I."/>
        </authorList>
    </citation>
    <scope>NUCLEOTIDE SEQUENCE</scope>
    <source>
        <strain evidence="1">CBS 119925</strain>
    </source>
</reference>
<gene>
    <name evidence="1" type="ORF">M011DRAFT_411314</name>
</gene>
<dbReference type="Proteomes" id="UP000799440">
    <property type="component" value="Unassembled WGS sequence"/>
</dbReference>
<dbReference type="EMBL" id="MU006600">
    <property type="protein sequence ID" value="KAF2743105.1"/>
    <property type="molecule type" value="Genomic_DNA"/>
</dbReference>
<evidence type="ECO:0000313" key="1">
    <source>
        <dbReference type="EMBL" id="KAF2743105.1"/>
    </source>
</evidence>
<name>A0A6A6UY67_9PLEO</name>
<accession>A0A6A6UY67</accession>
<protein>
    <submittedName>
        <fullName evidence="1">Uncharacterized protein</fullName>
    </submittedName>
</protein>